<feature type="region of interest" description="Disordered" evidence="1">
    <location>
        <begin position="43"/>
        <end position="121"/>
    </location>
</feature>
<feature type="compositionally biased region" description="Basic and acidic residues" evidence="1">
    <location>
        <begin position="97"/>
        <end position="121"/>
    </location>
</feature>
<reference evidence="2" key="1">
    <citation type="submission" date="2023-03" db="EMBL/GenBank/DDBJ databases">
        <authorList>
            <person name="Julca I."/>
        </authorList>
    </citation>
    <scope>NUCLEOTIDE SEQUENCE</scope>
</reference>
<proteinExistence type="predicted"/>
<dbReference type="EMBL" id="OX459121">
    <property type="protein sequence ID" value="CAI9102658.1"/>
    <property type="molecule type" value="Genomic_DNA"/>
</dbReference>
<evidence type="ECO:0000256" key="1">
    <source>
        <dbReference type="SAM" id="MobiDB-lite"/>
    </source>
</evidence>
<dbReference type="AlphaFoldDB" id="A0AAV1D706"/>
<keyword evidence="3" id="KW-1185">Reference proteome</keyword>
<gene>
    <name evidence="2" type="ORF">OLC1_LOCUS11971</name>
</gene>
<protein>
    <submittedName>
        <fullName evidence="2">OLC1v1000958C1</fullName>
    </submittedName>
</protein>
<feature type="region of interest" description="Disordered" evidence="1">
    <location>
        <begin position="1"/>
        <end position="29"/>
    </location>
</feature>
<evidence type="ECO:0000313" key="2">
    <source>
        <dbReference type="EMBL" id="CAI9102658.1"/>
    </source>
</evidence>
<evidence type="ECO:0000313" key="3">
    <source>
        <dbReference type="Proteomes" id="UP001161247"/>
    </source>
</evidence>
<organism evidence="2 3">
    <name type="scientific">Oldenlandia corymbosa var. corymbosa</name>
    <dbReference type="NCBI Taxonomy" id="529605"/>
    <lineage>
        <taxon>Eukaryota</taxon>
        <taxon>Viridiplantae</taxon>
        <taxon>Streptophyta</taxon>
        <taxon>Embryophyta</taxon>
        <taxon>Tracheophyta</taxon>
        <taxon>Spermatophyta</taxon>
        <taxon>Magnoliopsida</taxon>
        <taxon>eudicotyledons</taxon>
        <taxon>Gunneridae</taxon>
        <taxon>Pentapetalae</taxon>
        <taxon>asterids</taxon>
        <taxon>lamiids</taxon>
        <taxon>Gentianales</taxon>
        <taxon>Rubiaceae</taxon>
        <taxon>Rubioideae</taxon>
        <taxon>Spermacoceae</taxon>
        <taxon>Hedyotis-Oldenlandia complex</taxon>
        <taxon>Oldenlandia</taxon>
    </lineage>
</organism>
<sequence length="121" mass="13305">MVAKSPRNAAIVPQSSPAKQVAERSNVVPNSTSLIPTKLLKIPRNTNDVHHSSPAKKVAEESNAIPKSISLNPTRQLQEARRTGPERVICNQIQGRENLRLSKPSRDKVQGQTDDKQPATR</sequence>
<accession>A0AAV1D706</accession>
<name>A0AAV1D706_OLDCO</name>
<dbReference type="Proteomes" id="UP001161247">
    <property type="component" value="Chromosome 4"/>
</dbReference>